<keyword evidence="2" id="KW-0472">Membrane</keyword>
<proteinExistence type="predicted"/>
<dbReference type="EMBL" id="CAJNAS010000002">
    <property type="protein sequence ID" value="CAE6867010.1"/>
    <property type="molecule type" value="Genomic_DNA"/>
</dbReference>
<protein>
    <submittedName>
        <fullName evidence="3">Uncharacterized protein</fullName>
    </submittedName>
</protein>
<accession>A0A9N8MSY8</accession>
<feature type="transmembrane region" description="Helical" evidence="2">
    <location>
        <begin position="70"/>
        <end position="90"/>
    </location>
</feature>
<evidence type="ECO:0000256" key="2">
    <source>
        <dbReference type="SAM" id="Phobius"/>
    </source>
</evidence>
<comment type="caution">
    <text evidence="3">The sequence shown here is derived from an EMBL/GenBank/DDBJ whole genome shotgun (WGS) entry which is preliminary data.</text>
</comment>
<evidence type="ECO:0000256" key="1">
    <source>
        <dbReference type="SAM" id="MobiDB-lite"/>
    </source>
</evidence>
<evidence type="ECO:0000313" key="3">
    <source>
        <dbReference type="EMBL" id="CAE6867010.1"/>
    </source>
</evidence>
<organism evidence="3 4">
    <name type="scientific">Paraburkholderia domus</name>
    <dbReference type="NCBI Taxonomy" id="2793075"/>
    <lineage>
        <taxon>Bacteria</taxon>
        <taxon>Pseudomonadati</taxon>
        <taxon>Pseudomonadota</taxon>
        <taxon>Betaproteobacteria</taxon>
        <taxon>Burkholderiales</taxon>
        <taxon>Burkholderiaceae</taxon>
        <taxon>Paraburkholderia</taxon>
    </lineage>
</organism>
<name>A0A9N8MSY8_9BURK</name>
<sequence length="465" mass="49405">MRMPTTVVAAKREYRLTMPVDLSPAGPPRAYPTNQPRLVPWLIGWALYNGIGSAVALLLWPAGTPASGPWFWFCVVGIPNGLFFITLGIARAGYEALWFRAHYWNMHRRKWLTSRVRYAQQPLQVLGVGYCLPLDGKELAKALAGTTSVMKPQAPRSGSGTVVHGRFADDDPLLAEPSETAPPSADEEAMSDVATQEPTDAPVLTHEEVPPVVRMLAQTLDTLGPSLHALSQYGPTYAPTVRVLASAETANTRVEQVRHALQVAGLPALECLAAPASDGLMVADAWLDAGEKRPLLVIAAEWHEALPSVGSTEGSIAVLLGPGVFVLPEPVKVVATLHRPVAGELTVLADILANAVLWGKADAPAIHPAWISGLEDSHETDLLAALKNASLTGVTELESQRRADSLIGRAGAAGGWLSIAAAVEAATTGPHLILHTPQHTQTAQAAILYVSPAMDLTPPHDESSE</sequence>
<dbReference type="Proteomes" id="UP000675121">
    <property type="component" value="Unassembled WGS sequence"/>
</dbReference>
<feature type="transmembrane region" description="Helical" evidence="2">
    <location>
        <begin position="38"/>
        <end position="58"/>
    </location>
</feature>
<reference evidence="3" key="1">
    <citation type="submission" date="2021-02" db="EMBL/GenBank/DDBJ databases">
        <authorList>
            <person name="Vanwijnsberghe S."/>
        </authorList>
    </citation>
    <scope>NUCLEOTIDE SEQUENCE</scope>
    <source>
        <strain evidence="3">R-70211</strain>
    </source>
</reference>
<keyword evidence="2" id="KW-1133">Transmembrane helix</keyword>
<evidence type="ECO:0000313" key="4">
    <source>
        <dbReference type="Proteomes" id="UP000675121"/>
    </source>
</evidence>
<keyword evidence="2" id="KW-0812">Transmembrane</keyword>
<keyword evidence="4" id="KW-1185">Reference proteome</keyword>
<gene>
    <name evidence="3" type="ORF">R70211_00882</name>
</gene>
<dbReference type="AlphaFoldDB" id="A0A9N8MSY8"/>
<feature type="region of interest" description="Disordered" evidence="1">
    <location>
        <begin position="171"/>
        <end position="195"/>
    </location>
</feature>